<dbReference type="RefSeq" id="WP_095654819.1">
    <property type="nucleotide sequence ID" value="NZ_NPOA01000004.1"/>
</dbReference>
<reference evidence="1 2" key="1">
    <citation type="submission" date="2017-08" db="EMBL/GenBank/DDBJ databases">
        <title>Virgibacillus indicus sp. nov. and Virgibacillus profoundi sp. nov, two moderately halophilic bacteria isolated from marine sediment by using the Microfluidic Streak Plate.</title>
        <authorList>
            <person name="Xu B."/>
            <person name="Hu B."/>
            <person name="Wang J."/>
            <person name="Zhu Y."/>
            <person name="Huang L."/>
            <person name="Du W."/>
            <person name="Huang Y."/>
        </authorList>
    </citation>
    <scope>NUCLEOTIDE SEQUENCE [LARGE SCALE GENOMIC DNA]</scope>
    <source>
        <strain evidence="1 2">IO3-P3-H5</strain>
    </source>
</reference>
<comment type="caution">
    <text evidence="1">The sequence shown here is derived from an EMBL/GenBank/DDBJ whole genome shotgun (WGS) entry which is preliminary data.</text>
</comment>
<gene>
    <name evidence="1" type="ORF">CIL05_07050</name>
</gene>
<evidence type="ECO:0000313" key="2">
    <source>
        <dbReference type="Proteomes" id="UP000218887"/>
    </source>
</evidence>
<protein>
    <submittedName>
        <fullName evidence="1">Uncharacterized protein</fullName>
    </submittedName>
</protein>
<organism evidence="1 2">
    <name type="scientific">Virgibacillus profundi</name>
    <dbReference type="NCBI Taxonomy" id="2024555"/>
    <lineage>
        <taxon>Bacteria</taxon>
        <taxon>Bacillati</taxon>
        <taxon>Bacillota</taxon>
        <taxon>Bacilli</taxon>
        <taxon>Bacillales</taxon>
        <taxon>Bacillaceae</taxon>
        <taxon>Virgibacillus</taxon>
    </lineage>
</organism>
<keyword evidence="2" id="KW-1185">Reference proteome</keyword>
<dbReference type="EMBL" id="NPOA01000004">
    <property type="protein sequence ID" value="PAV30217.1"/>
    <property type="molecule type" value="Genomic_DNA"/>
</dbReference>
<sequence length="66" mass="8031">MNTSTKEYEDLMRWVMNDIRDLPKDVKGKARKQFNDYLMMTVMNLDMFCVINNETEFQRFKTDLIN</sequence>
<evidence type="ECO:0000313" key="1">
    <source>
        <dbReference type="EMBL" id="PAV30217.1"/>
    </source>
</evidence>
<name>A0A2A2IEZ7_9BACI</name>
<dbReference type="Proteomes" id="UP000218887">
    <property type="component" value="Unassembled WGS sequence"/>
</dbReference>
<dbReference type="AlphaFoldDB" id="A0A2A2IEZ7"/>
<accession>A0A2A2IEZ7</accession>
<proteinExistence type="predicted"/>